<evidence type="ECO:0000256" key="1">
    <source>
        <dbReference type="SAM" id="MobiDB-lite"/>
    </source>
</evidence>
<feature type="region of interest" description="Disordered" evidence="1">
    <location>
        <begin position="1"/>
        <end position="34"/>
    </location>
</feature>
<accession>W9RXJ0</accession>
<feature type="compositionally biased region" description="Basic and acidic residues" evidence="1">
    <location>
        <begin position="15"/>
        <end position="25"/>
    </location>
</feature>
<dbReference type="Proteomes" id="UP000030645">
    <property type="component" value="Unassembled WGS sequence"/>
</dbReference>
<proteinExistence type="predicted"/>
<protein>
    <submittedName>
        <fullName evidence="2">Uncharacterized protein</fullName>
    </submittedName>
</protein>
<reference evidence="3" key="1">
    <citation type="submission" date="2013-01" db="EMBL/GenBank/DDBJ databases">
        <title>Draft Genome Sequence of a Mulberry Tree, Morus notabilis C.K. Schneid.</title>
        <authorList>
            <person name="He N."/>
            <person name="Zhao S."/>
        </authorList>
    </citation>
    <scope>NUCLEOTIDE SEQUENCE</scope>
</reference>
<evidence type="ECO:0000313" key="3">
    <source>
        <dbReference type="Proteomes" id="UP000030645"/>
    </source>
</evidence>
<gene>
    <name evidence="2" type="ORF">L484_021424</name>
</gene>
<keyword evidence="3" id="KW-1185">Reference proteome</keyword>
<dbReference type="EMBL" id="KE345336">
    <property type="protein sequence ID" value="EXC01787.1"/>
    <property type="molecule type" value="Genomic_DNA"/>
</dbReference>
<dbReference type="AlphaFoldDB" id="W9RXJ0"/>
<organism evidence="2 3">
    <name type="scientific">Morus notabilis</name>
    <dbReference type="NCBI Taxonomy" id="981085"/>
    <lineage>
        <taxon>Eukaryota</taxon>
        <taxon>Viridiplantae</taxon>
        <taxon>Streptophyta</taxon>
        <taxon>Embryophyta</taxon>
        <taxon>Tracheophyta</taxon>
        <taxon>Spermatophyta</taxon>
        <taxon>Magnoliopsida</taxon>
        <taxon>eudicotyledons</taxon>
        <taxon>Gunneridae</taxon>
        <taxon>Pentapetalae</taxon>
        <taxon>rosids</taxon>
        <taxon>fabids</taxon>
        <taxon>Rosales</taxon>
        <taxon>Moraceae</taxon>
        <taxon>Moreae</taxon>
        <taxon>Morus</taxon>
    </lineage>
</organism>
<name>W9RXJ0_9ROSA</name>
<sequence length="156" mass="17201">MKAMFSATRSQASAEPHKPIREREPSSLAEPTSVRVGPSISSVSSLFLARVTSMSIFSARVPSTQLQCVSNSSAVWVPRLQPSAGLPLHVRQVSNLVLHFARASTVQPIRPRHVARFLLTSNHVATRVPLVLNPNSFPKNQSKLPDFFPNQIYDFS</sequence>
<evidence type="ECO:0000313" key="2">
    <source>
        <dbReference type="EMBL" id="EXC01787.1"/>
    </source>
</evidence>